<dbReference type="GeneID" id="102045653"/>
<dbReference type="InterPro" id="IPR051284">
    <property type="entry name" value="ZnF_MYMT-QRICH1"/>
</dbReference>
<dbReference type="CTD" id="9202"/>
<dbReference type="Proteomes" id="UP000504602">
    <property type="component" value="Unplaced"/>
</dbReference>
<feature type="domain" description="TRASH" evidence="9">
    <location>
        <begin position="217"/>
        <end position="257"/>
    </location>
</feature>
<dbReference type="Pfam" id="PF06467">
    <property type="entry name" value="zf-FCS"/>
    <property type="match status" value="7"/>
</dbReference>
<feature type="region of interest" description="Disordered" evidence="8">
    <location>
        <begin position="1"/>
        <end position="28"/>
    </location>
</feature>
<gene>
    <name evidence="11" type="primary">ZMYM4</name>
</gene>
<keyword evidence="2" id="KW-0597">Phosphoprotein</keyword>
<feature type="domain" description="TRASH" evidence="9">
    <location>
        <begin position="359"/>
        <end position="397"/>
    </location>
</feature>
<feature type="compositionally biased region" description="Low complexity" evidence="8">
    <location>
        <begin position="579"/>
        <end position="590"/>
    </location>
</feature>
<dbReference type="PANTHER" id="PTHR45736">
    <property type="entry name" value="ZINC FINGER MYM-TYPE PROTEIN"/>
    <property type="match status" value="1"/>
</dbReference>
<sequence length="1232" mass="137875">MSEDAEHNLAPALDSLSYGVPNRAGPENSLQVHNQVEETLRTQLAPQTPETNFRESSYLFSSKESIGQELGNSFAPNIRIKKEPLDDEYAKAMAPQQGLLDKIKDEPGNSEEYGQQPKSQEGELKISAVFSVSGNPLVPQLSSGFQPAVASSGMSKMLPSVPSTAVRVSCSGCKKILQKGQTAYQRKGSTQLFCSTLCLTGYTIPASRPPASTKKTCSSCSKEILNPKDVITAQFDNTDFSKDFCSQSCLSTYELKRKPIVTIHTNSISSKCSMCQKNAVIRHEVNYQNVVHKLCSDACFSQFRSANNLTMNCCEYCGGYCYSGSGQCHVLQIEGQSKKFCSSICVTGYKQKSAKITPCTLCKSLRSSAEMVEGTNNLGKTELFCSVNCLSAYRVKMVTSSGVQVQCNSCKTSANPQYHLAMSDGKTCCDEYKKKGNMMALCEYCRFEKIIKETVRVSGVDKTFCSEVCKLLYKHDLSKRWGNHCKMCSYCLQTSPKLVQNRFGGKTEEFCSEECMSKFTVLFYQMAKCDGCKRQGKLNESIKWQGEMKHFCNLLCILLFCKQQGAPDPPLPNNTANLSMAPASSSGPPSLRKDSTPVIANVVSLASTPAAQPTVNSNNVLQGAVPTVTAKTIGDASTQTDALKLPSSKPPRLLKNKALLCKPITQTKATSCKPHTQNKECQTEGEEAPAQPQIIVVPVPVPVFVPVPLHLYTQYTPVPLGMPVPVPVPMLIPTTPDNADKIIENIQENKEKISINPFEADLLQMAEMIAEDAERDKTHSHGGSQTSEHELFLDPKIFEKDQGSTYSGDLESEAVSTPHSWEEELNHYTLRSNALPEPDPELKQFSKGDVEQDLEADFPSDSFDPLSKGPGLHSRSRARRRHRDGFPQPKRRGRKKSVVAVEPRSLMQGSYPGCSVSGMTLKYMYGVNAWKNWVQWKNAQEEQGDLKFSVHPVKLKEDILSCTFAELSFGLCQFIQEVRRPNGEKYDPDSILYLCLGIQQYLFENGRIDNIFTEPYSRFMIELTKLLKIWEPTILPNGYMFSRIEEEHLWECKQLGAYSPIVLLNTLLFFNTKYFQLKNVSEHLKLSFAHVMRRTRTLKYNTKMTYLRFFPPFQKQEVESDKLSVGKRKRSEDEEVPTAVEMAENTDNPLRCPVRLYEFYLSKCSESVKQRSDVFYLQPERSCVPNSPIWYSTLPIDPGTLDIMLTRILMVREVHEELAKVKSEDSDIELSD</sequence>
<dbReference type="AlphaFoldDB" id="A0A8N5F0W1"/>
<feature type="domain" description="TRASH" evidence="9">
    <location>
        <begin position="269"/>
        <end position="307"/>
    </location>
</feature>
<keyword evidence="3" id="KW-0479">Metal-binding</keyword>
<feature type="domain" description="TRASH" evidence="9">
    <location>
        <begin position="485"/>
        <end position="523"/>
    </location>
</feature>
<evidence type="ECO:0000256" key="1">
    <source>
        <dbReference type="ARBA" id="ARBA00022499"/>
    </source>
</evidence>
<reference evidence="11" key="1">
    <citation type="submission" date="2025-08" db="UniProtKB">
        <authorList>
            <consortium name="RefSeq"/>
        </authorList>
    </citation>
    <scope>IDENTIFICATION</scope>
</reference>
<dbReference type="Pfam" id="PF24900">
    <property type="entry name" value="TRASH_ZMYM4"/>
    <property type="match status" value="1"/>
</dbReference>
<feature type="region of interest" description="Disordered" evidence="8">
    <location>
        <begin position="572"/>
        <end position="594"/>
    </location>
</feature>
<evidence type="ECO:0000256" key="4">
    <source>
        <dbReference type="ARBA" id="ARBA00022737"/>
    </source>
</evidence>
<dbReference type="Pfam" id="PF12012">
    <property type="entry name" value="DUF3504"/>
    <property type="match status" value="1"/>
</dbReference>
<keyword evidence="7" id="KW-0832">Ubl conjugation</keyword>
<dbReference type="InterPro" id="IPR021893">
    <property type="entry name" value="ZMYM2-like_C"/>
</dbReference>
<keyword evidence="4" id="KW-0677">Repeat</keyword>
<dbReference type="RefSeq" id="XP_030918886.1">
    <property type="nucleotide sequence ID" value="XM_031063026.1"/>
</dbReference>
<dbReference type="InterPro" id="IPR010507">
    <property type="entry name" value="Znf_MYM"/>
</dbReference>
<keyword evidence="5" id="KW-0863">Zinc-finger</keyword>
<dbReference type="PANTHER" id="PTHR45736:SF5">
    <property type="entry name" value="ZINC FINGER MYM-TYPE PROTEIN 4"/>
    <property type="match status" value="1"/>
</dbReference>
<keyword evidence="6" id="KW-0862">Zinc</keyword>
<proteinExistence type="predicted"/>
<feature type="region of interest" description="Disordered" evidence="8">
    <location>
        <begin position="855"/>
        <end position="899"/>
    </location>
</feature>
<dbReference type="InterPro" id="IPR057926">
    <property type="entry name" value="QRICH1_dom"/>
</dbReference>
<evidence type="ECO:0000256" key="2">
    <source>
        <dbReference type="ARBA" id="ARBA00022553"/>
    </source>
</evidence>
<dbReference type="GO" id="GO:0008270">
    <property type="term" value="F:zinc ion binding"/>
    <property type="evidence" value="ECO:0007669"/>
    <property type="project" value="UniProtKB-KW"/>
</dbReference>
<evidence type="ECO:0000256" key="8">
    <source>
        <dbReference type="SAM" id="MobiDB-lite"/>
    </source>
</evidence>
<dbReference type="SMART" id="SM00746">
    <property type="entry name" value="TRASH"/>
    <property type="match status" value="8"/>
</dbReference>
<evidence type="ECO:0000313" key="10">
    <source>
        <dbReference type="Proteomes" id="UP000504602"/>
    </source>
</evidence>
<feature type="domain" description="TRASH" evidence="9">
    <location>
        <begin position="314"/>
        <end position="353"/>
    </location>
</feature>
<accession>A0A8N5F0W1</accession>
<feature type="region of interest" description="Disordered" evidence="8">
    <location>
        <begin position="98"/>
        <end position="121"/>
    </location>
</feature>
<dbReference type="Pfam" id="PF25561">
    <property type="entry name" value="QRICH1"/>
    <property type="match status" value="1"/>
</dbReference>
<feature type="region of interest" description="Disordered" evidence="8">
    <location>
        <begin position="773"/>
        <end position="792"/>
    </location>
</feature>
<keyword evidence="1" id="KW-1017">Isopeptide bond</keyword>
<organism evidence="10 11">
    <name type="scientific">Geospiza fortis</name>
    <name type="common">Medium ground-finch</name>
    <dbReference type="NCBI Taxonomy" id="48883"/>
    <lineage>
        <taxon>Eukaryota</taxon>
        <taxon>Metazoa</taxon>
        <taxon>Chordata</taxon>
        <taxon>Craniata</taxon>
        <taxon>Vertebrata</taxon>
        <taxon>Euteleostomi</taxon>
        <taxon>Archelosauria</taxon>
        <taxon>Archosauria</taxon>
        <taxon>Dinosauria</taxon>
        <taxon>Saurischia</taxon>
        <taxon>Theropoda</taxon>
        <taxon>Coelurosauria</taxon>
        <taxon>Aves</taxon>
        <taxon>Neognathae</taxon>
        <taxon>Neoaves</taxon>
        <taxon>Telluraves</taxon>
        <taxon>Australaves</taxon>
        <taxon>Passeriformes</taxon>
        <taxon>Thraupidae</taxon>
        <taxon>Geospiza</taxon>
    </lineage>
</organism>
<evidence type="ECO:0000256" key="6">
    <source>
        <dbReference type="ARBA" id="ARBA00022833"/>
    </source>
</evidence>
<protein>
    <submittedName>
        <fullName evidence="11">Zinc finger MYM-type protein 4 isoform X7</fullName>
    </submittedName>
</protein>
<evidence type="ECO:0000259" key="9">
    <source>
        <dbReference type="SMART" id="SM00746"/>
    </source>
</evidence>
<feature type="domain" description="TRASH" evidence="9">
    <location>
        <begin position="170"/>
        <end position="206"/>
    </location>
</feature>
<keyword evidence="10" id="KW-1185">Reference proteome</keyword>
<evidence type="ECO:0000313" key="11">
    <source>
        <dbReference type="RefSeq" id="XP_030918886.1"/>
    </source>
</evidence>
<evidence type="ECO:0000256" key="3">
    <source>
        <dbReference type="ARBA" id="ARBA00022723"/>
    </source>
</evidence>
<evidence type="ECO:0000256" key="7">
    <source>
        <dbReference type="ARBA" id="ARBA00022843"/>
    </source>
</evidence>
<feature type="domain" description="TRASH" evidence="9">
    <location>
        <begin position="529"/>
        <end position="564"/>
    </location>
</feature>
<feature type="domain" description="TRASH" evidence="9">
    <location>
        <begin position="442"/>
        <end position="477"/>
    </location>
</feature>
<dbReference type="InterPro" id="IPR011017">
    <property type="entry name" value="TRASH_dom"/>
</dbReference>
<name>A0A8N5F0W1_GEOFO</name>
<feature type="compositionally biased region" description="Basic residues" evidence="8">
    <location>
        <begin position="874"/>
        <end position="897"/>
    </location>
</feature>
<dbReference type="SUPFAM" id="SSF57716">
    <property type="entry name" value="Glucocorticoid receptor-like (DNA-binding domain)"/>
    <property type="match status" value="1"/>
</dbReference>
<evidence type="ECO:0000256" key="5">
    <source>
        <dbReference type="ARBA" id="ARBA00022771"/>
    </source>
</evidence>